<organism evidence="2 3">
    <name type="scientific">Oesophagostomum dentatum</name>
    <name type="common">Nodular worm</name>
    <dbReference type="NCBI Taxonomy" id="61180"/>
    <lineage>
        <taxon>Eukaryota</taxon>
        <taxon>Metazoa</taxon>
        <taxon>Ecdysozoa</taxon>
        <taxon>Nematoda</taxon>
        <taxon>Chromadorea</taxon>
        <taxon>Rhabditida</taxon>
        <taxon>Rhabditina</taxon>
        <taxon>Rhabditomorpha</taxon>
        <taxon>Strongyloidea</taxon>
        <taxon>Strongylidae</taxon>
        <taxon>Oesophagostomum</taxon>
    </lineage>
</organism>
<feature type="chain" id="PRO_5002083075" description="SCP domain-containing protein" evidence="1">
    <location>
        <begin position="22"/>
        <end position="140"/>
    </location>
</feature>
<protein>
    <recommendedName>
        <fullName evidence="4">SCP domain-containing protein</fullName>
    </recommendedName>
</protein>
<dbReference type="InterPro" id="IPR035940">
    <property type="entry name" value="CAP_sf"/>
</dbReference>
<dbReference type="OrthoDB" id="5874910at2759"/>
<accession>A0A0B1T8L2</accession>
<dbReference type="Gene3D" id="3.40.33.10">
    <property type="entry name" value="CAP"/>
    <property type="match status" value="1"/>
</dbReference>
<evidence type="ECO:0000313" key="3">
    <source>
        <dbReference type="Proteomes" id="UP000053660"/>
    </source>
</evidence>
<evidence type="ECO:0000313" key="2">
    <source>
        <dbReference type="EMBL" id="KHJ91685.1"/>
    </source>
</evidence>
<dbReference type="EMBL" id="KN551878">
    <property type="protein sequence ID" value="KHJ91685.1"/>
    <property type="molecule type" value="Genomic_DNA"/>
</dbReference>
<gene>
    <name evidence="2" type="ORF">OESDEN_08440</name>
</gene>
<dbReference type="AlphaFoldDB" id="A0A0B1T8L2"/>
<reference evidence="2 3" key="1">
    <citation type="submission" date="2014-03" db="EMBL/GenBank/DDBJ databases">
        <title>Draft genome of the hookworm Oesophagostomum dentatum.</title>
        <authorList>
            <person name="Mitreva M."/>
        </authorList>
    </citation>
    <scope>NUCLEOTIDE SEQUENCE [LARGE SCALE GENOMIC DNA]</scope>
    <source>
        <strain evidence="2 3">OD-Hann</strain>
    </source>
</reference>
<keyword evidence="1" id="KW-0732">Signal</keyword>
<feature type="signal peptide" evidence="1">
    <location>
        <begin position="1"/>
        <end position="21"/>
    </location>
</feature>
<keyword evidence="3" id="KW-1185">Reference proteome</keyword>
<evidence type="ECO:0000256" key="1">
    <source>
        <dbReference type="SAM" id="SignalP"/>
    </source>
</evidence>
<proteinExistence type="predicted"/>
<sequence length="140" mass="15468">MKSVYFLVSSLLLLIAPEAAARCSGEDSLPDDEVFRVLLDHNLLRSWAAEGSLSSGKRKLPPGENMYFLEYSCELEELAKAAVKGCPATKTVKPQLWSKFSAVSFLHTLLVQAELFKKPVIFEDVPSQCFASLFVNALVL</sequence>
<dbReference type="Proteomes" id="UP000053660">
    <property type="component" value="Unassembled WGS sequence"/>
</dbReference>
<name>A0A0B1T8L2_OESDE</name>
<dbReference type="SUPFAM" id="SSF55797">
    <property type="entry name" value="PR-1-like"/>
    <property type="match status" value="1"/>
</dbReference>
<evidence type="ECO:0008006" key="4">
    <source>
        <dbReference type="Google" id="ProtNLM"/>
    </source>
</evidence>